<evidence type="ECO:0000313" key="1">
    <source>
        <dbReference type="EMBL" id="AGA25439.1"/>
    </source>
</evidence>
<sequence length="341" mass="36918">MKSKTPPRLIDLHTDWILQYAQETSVFDPALYPGVLGRLGQSEGYLQGTWVAILSCYRRVDDWASQADPWAALGELLARIEAEFPGRLLIGPEDLTRCLDDPEGLCWGLIGIEGFDALVRGPEDLDRLPRLFERGVRLFQPVYTATSVLAGSSAPGDDRGLTDLGRRFLQTLADLGAESGGPHPVFDLAHLNPKAASEALAWFEAEPERAARVIPVYSHGTLWHEAYDSPRAITLDNLTRLRALGGVVGISVSPPFFTTADQIKRAIETTASIPFLGRPGVEGIAIGTDFLGVDQTLPGLGTVGEVVTWLAASFDVDTATALIQGNAWALLTRVVNPPPRD</sequence>
<protein>
    <submittedName>
        <fullName evidence="1">Zn-dependent dipeptidase, microsomal dipeptidase</fullName>
    </submittedName>
</protein>
<dbReference type="GO" id="GO:0006508">
    <property type="term" value="P:proteolysis"/>
    <property type="evidence" value="ECO:0007669"/>
    <property type="project" value="InterPro"/>
</dbReference>
<dbReference type="SUPFAM" id="SSF51556">
    <property type="entry name" value="Metallo-dependent hydrolases"/>
    <property type="match status" value="1"/>
</dbReference>
<organism evidence="1 2">
    <name type="scientific">Singulisphaera acidiphila (strain ATCC BAA-1392 / DSM 18658 / VKM B-2454 / MOB10)</name>
    <dbReference type="NCBI Taxonomy" id="886293"/>
    <lineage>
        <taxon>Bacteria</taxon>
        <taxon>Pseudomonadati</taxon>
        <taxon>Planctomycetota</taxon>
        <taxon>Planctomycetia</taxon>
        <taxon>Isosphaerales</taxon>
        <taxon>Isosphaeraceae</taxon>
        <taxon>Singulisphaera</taxon>
    </lineage>
</organism>
<dbReference type="GO" id="GO:0070573">
    <property type="term" value="F:metallodipeptidase activity"/>
    <property type="evidence" value="ECO:0007669"/>
    <property type="project" value="InterPro"/>
</dbReference>
<dbReference type="KEGG" id="saci:Sinac_1040"/>
<dbReference type="Proteomes" id="UP000010798">
    <property type="component" value="Chromosome"/>
</dbReference>
<dbReference type="eggNOG" id="COG2355">
    <property type="taxonomic scope" value="Bacteria"/>
</dbReference>
<dbReference type="Pfam" id="PF01244">
    <property type="entry name" value="Peptidase_M19"/>
    <property type="match status" value="1"/>
</dbReference>
<dbReference type="Gene3D" id="3.20.20.140">
    <property type="entry name" value="Metal-dependent hydrolases"/>
    <property type="match status" value="1"/>
</dbReference>
<dbReference type="PROSITE" id="PS51365">
    <property type="entry name" value="RENAL_DIPEPTIDASE_2"/>
    <property type="match status" value="1"/>
</dbReference>
<gene>
    <name evidence="1" type="ordered locus">Sinac_1040</name>
</gene>
<reference evidence="1 2" key="1">
    <citation type="submission" date="2012-02" db="EMBL/GenBank/DDBJ databases">
        <title>Complete sequence of chromosome of Singulisphaera acidiphila DSM 18658.</title>
        <authorList>
            <consortium name="US DOE Joint Genome Institute (JGI-PGF)"/>
            <person name="Lucas S."/>
            <person name="Copeland A."/>
            <person name="Lapidus A."/>
            <person name="Glavina del Rio T."/>
            <person name="Dalin E."/>
            <person name="Tice H."/>
            <person name="Bruce D."/>
            <person name="Goodwin L."/>
            <person name="Pitluck S."/>
            <person name="Peters L."/>
            <person name="Ovchinnikova G."/>
            <person name="Chertkov O."/>
            <person name="Kyrpides N."/>
            <person name="Mavromatis K."/>
            <person name="Ivanova N."/>
            <person name="Brettin T."/>
            <person name="Detter J.C."/>
            <person name="Han C."/>
            <person name="Larimer F."/>
            <person name="Land M."/>
            <person name="Hauser L."/>
            <person name="Markowitz V."/>
            <person name="Cheng J.-F."/>
            <person name="Hugenholtz P."/>
            <person name="Woyke T."/>
            <person name="Wu D."/>
            <person name="Tindall B."/>
            <person name="Pomrenke H."/>
            <person name="Brambilla E."/>
            <person name="Klenk H.-P."/>
            <person name="Eisen J.A."/>
        </authorList>
    </citation>
    <scope>NUCLEOTIDE SEQUENCE [LARGE SCALE GENOMIC DNA]</scope>
    <source>
        <strain evidence="2">ATCC BAA-1392 / DSM 18658 / VKM B-2454 / MOB10</strain>
    </source>
</reference>
<accession>L0D7R5</accession>
<dbReference type="HOGENOM" id="CLU_813536_0_0_0"/>
<dbReference type="OrthoDB" id="264150at2"/>
<dbReference type="AlphaFoldDB" id="L0D7R5"/>
<keyword evidence="2" id="KW-1185">Reference proteome</keyword>
<proteinExistence type="predicted"/>
<dbReference type="InterPro" id="IPR008257">
    <property type="entry name" value="Pept_M19"/>
</dbReference>
<dbReference type="STRING" id="886293.Sinac_1040"/>
<dbReference type="RefSeq" id="WP_015244616.1">
    <property type="nucleotide sequence ID" value="NC_019892.1"/>
</dbReference>
<evidence type="ECO:0000313" key="2">
    <source>
        <dbReference type="Proteomes" id="UP000010798"/>
    </source>
</evidence>
<dbReference type="EMBL" id="CP003364">
    <property type="protein sequence ID" value="AGA25439.1"/>
    <property type="molecule type" value="Genomic_DNA"/>
</dbReference>
<dbReference type="InterPro" id="IPR032466">
    <property type="entry name" value="Metal_Hydrolase"/>
</dbReference>
<name>L0D7R5_SINAD</name>